<dbReference type="PANTHER" id="PTHR12428">
    <property type="entry name" value="OXA1"/>
    <property type="match status" value="1"/>
</dbReference>
<dbReference type="NCBIfam" id="TIGR03592">
    <property type="entry name" value="yidC_oxa1_cterm"/>
    <property type="match status" value="1"/>
</dbReference>
<comment type="subcellular location">
    <subcellularLocation>
        <location evidence="1 12">Cell membrane</location>
        <topology evidence="1 12">Multi-pass membrane protein</topology>
    </subcellularLocation>
</comment>
<keyword evidence="8 12" id="KW-0472">Membrane</keyword>
<evidence type="ECO:0000259" key="13">
    <source>
        <dbReference type="Pfam" id="PF02096"/>
    </source>
</evidence>
<keyword evidence="11 12" id="KW-0449">Lipoprotein</keyword>
<evidence type="ECO:0000256" key="8">
    <source>
        <dbReference type="ARBA" id="ARBA00023136"/>
    </source>
</evidence>
<dbReference type="InterPro" id="IPR047196">
    <property type="entry name" value="YidC_ALB_C"/>
</dbReference>
<feature type="transmembrane region" description="Helical" evidence="12">
    <location>
        <begin position="128"/>
        <end position="150"/>
    </location>
</feature>
<dbReference type="NCBIfam" id="NF002803">
    <property type="entry name" value="PRK02944.1"/>
    <property type="match status" value="1"/>
</dbReference>
<keyword evidence="10 12" id="KW-0143">Chaperone</keyword>
<evidence type="ECO:0000256" key="3">
    <source>
        <dbReference type="ARBA" id="ARBA00022475"/>
    </source>
</evidence>
<dbReference type="InterPro" id="IPR028055">
    <property type="entry name" value="YidC/Oxa/ALB_C"/>
</dbReference>
<evidence type="ECO:0000313" key="15">
    <source>
        <dbReference type="Proteomes" id="UP001595989"/>
    </source>
</evidence>
<dbReference type="Pfam" id="PF02096">
    <property type="entry name" value="60KD_IMP"/>
    <property type="match status" value="1"/>
</dbReference>
<feature type="transmembrane region" description="Helical" evidence="12">
    <location>
        <begin position="199"/>
        <end position="216"/>
    </location>
</feature>
<name>A0ABV9DI58_9BACI</name>
<comment type="caution">
    <text evidence="14">The sequence shown here is derived from an EMBL/GenBank/DDBJ whole genome shotgun (WGS) entry which is preliminary data.</text>
</comment>
<organism evidence="14 15">
    <name type="scientific">Virgibacillus kekensis</name>
    <dbReference type="NCBI Taxonomy" id="202261"/>
    <lineage>
        <taxon>Bacteria</taxon>
        <taxon>Bacillati</taxon>
        <taxon>Bacillota</taxon>
        <taxon>Bacilli</taxon>
        <taxon>Bacillales</taxon>
        <taxon>Bacillaceae</taxon>
        <taxon>Virgibacillus</taxon>
    </lineage>
</organism>
<keyword evidence="3 12" id="KW-1003">Cell membrane</keyword>
<protein>
    <recommendedName>
        <fullName evidence="12">Membrane protein insertase YidC</fullName>
    </recommendedName>
    <alternativeName>
        <fullName evidence="12">Foldase YidC</fullName>
    </alternativeName>
    <alternativeName>
        <fullName evidence="12">Membrane integrase YidC</fullName>
    </alternativeName>
    <alternativeName>
        <fullName evidence="12">Membrane protein YidC</fullName>
    </alternativeName>
</protein>
<keyword evidence="6 12" id="KW-0653">Protein transport</keyword>
<dbReference type="InterPro" id="IPR023060">
    <property type="entry name" value="YidC/YidC1/YidC2_Firmicutes"/>
</dbReference>
<feature type="transmembrane region" description="Helical" evidence="12">
    <location>
        <begin position="170"/>
        <end position="187"/>
    </location>
</feature>
<feature type="transmembrane region" description="Helical" evidence="12">
    <location>
        <begin position="59"/>
        <end position="79"/>
    </location>
</feature>
<dbReference type="PANTHER" id="PTHR12428:SF65">
    <property type="entry name" value="CYTOCHROME C OXIDASE ASSEMBLY PROTEIN COX18, MITOCHONDRIAL"/>
    <property type="match status" value="1"/>
</dbReference>
<dbReference type="RefSeq" id="WP_390295258.1">
    <property type="nucleotide sequence ID" value="NZ_JBHSFU010000004.1"/>
</dbReference>
<evidence type="ECO:0000256" key="12">
    <source>
        <dbReference type="HAMAP-Rule" id="MF_01811"/>
    </source>
</evidence>
<evidence type="ECO:0000256" key="5">
    <source>
        <dbReference type="ARBA" id="ARBA00022729"/>
    </source>
</evidence>
<evidence type="ECO:0000256" key="10">
    <source>
        <dbReference type="ARBA" id="ARBA00023186"/>
    </source>
</evidence>
<reference evidence="15" key="1">
    <citation type="journal article" date="2019" name="Int. J. Syst. Evol. Microbiol.">
        <title>The Global Catalogue of Microorganisms (GCM) 10K type strain sequencing project: providing services to taxonomists for standard genome sequencing and annotation.</title>
        <authorList>
            <consortium name="The Broad Institute Genomics Platform"/>
            <consortium name="The Broad Institute Genome Sequencing Center for Infectious Disease"/>
            <person name="Wu L."/>
            <person name="Ma J."/>
        </authorList>
    </citation>
    <scope>NUCLEOTIDE SEQUENCE [LARGE SCALE GENOMIC DNA]</scope>
    <source>
        <strain evidence="15">CGMCC 4.7426</strain>
    </source>
</reference>
<feature type="domain" description="Membrane insertase YidC/Oxa/ALB C-terminal" evidence="13">
    <location>
        <begin position="59"/>
        <end position="241"/>
    </location>
</feature>
<keyword evidence="2 12" id="KW-0813">Transport</keyword>
<dbReference type="InterPro" id="IPR001708">
    <property type="entry name" value="YidC/ALB3/OXA1/COX18"/>
</dbReference>
<dbReference type="PRINTS" id="PR00701">
    <property type="entry name" value="60KDINNERMP"/>
</dbReference>
<evidence type="ECO:0000256" key="1">
    <source>
        <dbReference type="ARBA" id="ARBA00004651"/>
    </source>
</evidence>
<comment type="function">
    <text evidence="12">Required for the insertion and/or proper folding and/or complex formation of integral membrane proteins into the membrane. Involved in integration of membrane proteins that insert both dependently and independently of the Sec translocase complex, as well as at least some lipoproteins.</text>
</comment>
<proteinExistence type="inferred from homology"/>
<dbReference type="PROSITE" id="PS51257">
    <property type="entry name" value="PROKAR_LIPOPROTEIN"/>
    <property type="match status" value="1"/>
</dbReference>
<dbReference type="CDD" id="cd20070">
    <property type="entry name" value="5TM_YidC_Alb3"/>
    <property type="match status" value="1"/>
</dbReference>
<keyword evidence="5 12" id="KW-0732">Signal</keyword>
<dbReference type="EMBL" id="JBHSFU010000004">
    <property type="protein sequence ID" value="MFC4558485.1"/>
    <property type="molecule type" value="Genomic_DNA"/>
</dbReference>
<evidence type="ECO:0000256" key="9">
    <source>
        <dbReference type="ARBA" id="ARBA00023139"/>
    </source>
</evidence>
<evidence type="ECO:0000313" key="14">
    <source>
        <dbReference type="EMBL" id="MFC4558485.1"/>
    </source>
</evidence>
<keyword evidence="15" id="KW-1185">Reference proteome</keyword>
<dbReference type="HAMAP" id="MF_01811">
    <property type="entry name" value="YidC_type2"/>
    <property type="match status" value="1"/>
</dbReference>
<evidence type="ECO:0000256" key="7">
    <source>
        <dbReference type="ARBA" id="ARBA00022989"/>
    </source>
</evidence>
<comment type="similarity">
    <text evidence="12">Belongs to the OXA1/ALB3/YidC family. Type 2 subfamily.</text>
</comment>
<keyword evidence="7 12" id="KW-1133">Transmembrane helix</keyword>
<dbReference type="PRINTS" id="PR01900">
    <property type="entry name" value="YIDCPROTEIN"/>
</dbReference>
<keyword evidence="4 12" id="KW-0812">Transmembrane</keyword>
<keyword evidence="9" id="KW-0564">Palmitate</keyword>
<evidence type="ECO:0000256" key="11">
    <source>
        <dbReference type="ARBA" id="ARBA00023288"/>
    </source>
</evidence>
<gene>
    <name evidence="14" type="primary">spoIIIJ</name>
    <name evidence="12" type="synonym">yidC</name>
    <name evidence="14" type="ORF">ACFO3D_09700</name>
</gene>
<sequence length="253" mass="28678">MRKKVLLLITLIGLLTVLSGCMDVNEPINESSEGFWNEYFVWPMVWLINYFAGLFDGNYGLSIIIVTIIVRLVLLPLNVKQLKSSKAMQDIQPELKEIQKKYASKDAQSQQKLQQETMALFQKHGVNPLAGCLPIFVQMPVLIAIYHAIMRMEEIDGHTFLWFDLSSPDYILPIIAGAATFLQQKLMMAGSPAAQNPQMMVMLYVMPIMITVFAFFFPAALALYWVIGNIFMVAQTIFIRKPMMKDNTGGDKK</sequence>
<accession>A0ABV9DI58</accession>
<evidence type="ECO:0000256" key="2">
    <source>
        <dbReference type="ARBA" id="ARBA00022448"/>
    </source>
</evidence>
<evidence type="ECO:0000256" key="6">
    <source>
        <dbReference type="ARBA" id="ARBA00022927"/>
    </source>
</evidence>
<evidence type="ECO:0000256" key="4">
    <source>
        <dbReference type="ARBA" id="ARBA00022692"/>
    </source>
</evidence>
<dbReference type="Proteomes" id="UP001595989">
    <property type="component" value="Unassembled WGS sequence"/>
</dbReference>